<dbReference type="PANTHER" id="PTHR47208:SF1">
    <property type="entry name" value="OS02G0174800 PROTEIN"/>
    <property type="match status" value="1"/>
</dbReference>
<organism evidence="7 8">
    <name type="scientific">Adiantum capillus-veneris</name>
    <name type="common">Maidenhair fern</name>
    <dbReference type="NCBI Taxonomy" id="13818"/>
    <lineage>
        <taxon>Eukaryota</taxon>
        <taxon>Viridiplantae</taxon>
        <taxon>Streptophyta</taxon>
        <taxon>Embryophyta</taxon>
        <taxon>Tracheophyta</taxon>
        <taxon>Polypodiopsida</taxon>
        <taxon>Polypodiidae</taxon>
        <taxon>Polypodiales</taxon>
        <taxon>Pteridineae</taxon>
        <taxon>Pteridaceae</taxon>
        <taxon>Vittarioideae</taxon>
        <taxon>Adiantum</taxon>
    </lineage>
</organism>
<dbReference type="Pfam" id="PF04570">
    <property type="entry name" value="zf-FLZ"/>
    <property type="match status" value="1"/>
</dbReference>
<sequence>MLGKRSRPLLRTASKLSFPHVEDFDQKPVDVPVRSKHSFVPQHVLVGFDIQQESKPSDVCESPRSVLDVNVLPLEKQPQGKSFRSYVPALPLQNKGSQGVGLAIIVHIHAEEKGDQGPLSLVGHGSAFLTHYHELNPSSLYPQGHCHHQPSQPIAIATSSCSREEPTSHNSSEFLESSGLQDDALSSMESDLDMEFFGSDYASPKQEYVVYDRTSFNTADNDEDYIESPSIFSLASVPSNYGSLDTLPVSFLEACGFCTRAFVPGKDIFIYRGDQAFCSAECRGEKIKIDEYKEKLMTLYS</sequence>
<feature type="domain" description="FLZ-type" evidence="5">
    <location>
        <begin position="250"/>
        <end position="294"/>
    </location>
</feature>
<evidence type="ECO:0000313" key="8">
    <source>
        <dbReference type="Proteomes" id="UP000886520"/>
    </source>
</evidence>
<evidence type="ECO:0000256" key="3">
    <source>
        <dbReference type="PROSITE-ProRule" id="PRU01131"/>
    </source>
</evidence>
<evidence type="ECO:0000256" key="2">
    <source>
        <dbReference type="ARBA" id="ARBA00022723"/>
    </source>
</evidence>
<feature type="compositionally biased region" description="Polar residues" evidence="4">
    <location>
        <begin position="168"/>
        <end position="180"/>
    </location>
</feature>
<evidence type="ECO:0000313" key="6">
    <source>
        <dbReference type="EMBL" id="KAI5084518.1"/>
    </source>
</evidence>
<dbReference type="EMBL" id="JABFUD020000001">
    <property type="protein sequence ID" value="KAI5085083.1"/>
    <property type="molecule type" value="Genomic_DNA"/>
</dbReference>
<accession>A0A9D4VGJ3</accession>
<dbReference type="InterPro" id="IPR007650">
    <property type="entry name" value="Zf-FLZ_dom"/>
</dbReference>
<dbReference type="PANTHER" id="PTHR47208">
    <property type="entry name" value="OS02G0174800 PROTEIN"/>
    <property type="match status" value="1"/>
</dbReference>
<protein>
    <recommendedName>
        <fullName evidence="5">FLZ-type domain-containing protein</fullName>
    </recommendedName>
</protein>
<comment type="caution">
    <text evidence="7">The sequence shown here is derived from an EMBL/GenBank/DDBJ whole genome shotgun (WGS) entry which is preliminary data.</text>
</comment>
<keyword evidence="2" id="KW-0479">Metal-binding</keyword>
<evidence type="ECO:0000259" key="5">
    <source>
        <dbReference type="PROSITE" id="PS51795"/>
    </source>
</evidence>
<name>A0A9D4VGJ3_ADICA</name>
<dbReference type="EMBL" id="JABFUD020000001">
    <property type="protein sequence ID" value="KAI5084518.1"/>
    <property type="molecule type" value="Genomic_DNA"/>
</dbReference>
<comment type="similarity">
    <text evidence="1">Belongs to the FLZ family.</text>
</comment>
<dbReference type="InterPro" id="IPR044604">
    <property type="entry name" value="FLZ12/13/14"/>
</dbReference>
<evidence type="ECO:0000313" key="7">
    <source>
        <dbReference type="EMBL" id="KAI5085083.1"/>
    </source>
</evidence>
<dbReference type="Proteomes" id="UP000886520">
    <property type="component" value="Chromosome 1"/>
</dbReference>
<dbReference type="AlphaFoldDB" id="A0A9D4VGJ3"/>
<reference evidence="7" key="1">
    <citation type="submission" date="2021-01" db="EMBL/GenBank/DDBJ databases">
        <title>Adiantum capillus-veneris genome.</title>
        <authorList>
            <person name="Fang Y."/>
            <person name="Liao Q."/>
        </authorList>
    </citation>
    <scope>NUCLEOTIDE SEQUENCE</scope>
    <source>
        <strain evidence="7">H3</strain>
        <tissue evidence="7">Leaf</tissue>
    </source>
</reference>
<feature type="region of interest" description="Disordered" evidence="4">
    <location>
        <begin position="158"/>
        <end position="180"/>
    </location>
</feature>
<dbReference type="OrthoDB" id="1926435at2759"/>
<evidence type="ECO:0000256" key="1">
    <source>
        <dbReference type="ARBA" id="ARBA00009374"/>
    </source>
</evidence>
<keyword evidence="8" id="KW-1185">Reference proteome</keyword>
<dbReference type="PROSITE" id="PS51795">
    <property type="entry name" value="ZF_FLZ"/>
    <property type="match status" value="1"/>
</dbReference>
<gene>
    <name evidence="6" type="ORF">GOP47_0000687</name>
    <name evidence="7" type="ORF">GOP47_0001252</name>
</gene>
<dbReference type="GO" id="GO:0046872">
    <property type="term" value="F:metal ion binding"/>
    <property type="evidence" value="ECO:0007669"/>
    <property type="project" value="UniProtKB-KW"/>
</dbReference>
<proteinExistence type="inferred from homology"/>
<evidence type="ECO:0000256" key="4">
    <source>
        <dbReference type="SAM" id="MobiDB-lite"/>
    </source>
</evidence>
<feature type="zinc finger region" description="FLZ-type" evidence="3">
    <location>
        <begin position="250"/>
        <end position="294"/>
    </location>
</feature>